<dbReference type="STRING" id="457427.SSOG_01931"/>
<sequence length="174" mass="17907">MQVNSFDSGGAPSTGGDHMASSASDKKKAATYLERDLLPDAVKAGQHAGGATQSVTGLAPAGRVDAVVWGGPGELDKWEIKAGLNAAMRHWGQQVNNLLARLNGEMGALRTASNLYIGNDQFQGSQFNDLIPAGQPGSGVTKDTPSVIAPPKPPDPSTDPNGPLLLPNPSPTSE</sequence>
<keyword evidence="3" id="KW-1185">Reference proteome</keyword>
<feature type="compositionally biased region" description="Pro residues" evidence="1">
    <location>
        <begin position="148"/>
        <end position="157"/>
    </location>
</feature>
<dbReference type="AlphaFoldDB" id="D9WTX1"/>
<evidence type="ECO:0000256" key="1">
    <source>
        <dbReference type="SAM" id="MobiDB-lite"/>
    </source>
</evidence>
<proteinExistence type="predicted"/>
<reference evidence="2 3" key="1">
    <citation type="submission" date="2009-02" db="EMBL/GenBank/DDBJ databases">
        <title>Annotation of Streptomyces hygroscopicus strain ATCC 53653.</title>
        <authorList>
            <consortium name="The Broad Institute Genome Sequencing Platform"/>
            <consortium name="Broad Institute Microbial Sequencing Center"/>
            <person name="Fischbach M."/>
            <person name="Godfrey P."/>
            <person name="Ward D."/>
            <person name="Young S."/>
            <person name="Zeng Q."/>
            <person name="Koehrsen M."/>
            <person name="Alvarado L."/>
            <person name="Berlin A.M."/>
            <person name="Bochicchio J."/>
            <person name="Borenstein D."/>
            <person name="Chapman S.B."/>
            <person name="Chen Z."/>
            <person name="Engels R."/>
            <person name="Freedman E."/>
            <person name="Gellesch M."/>
            <person name="Goldberg J."/>
            <person name="Griggs A."/>
            <person name="Gujja S."/>
            <person name="Heilman E.R."/>
            <person name="Heiman D.I."/>
            <person name="Hepburn T.A."/>
            <person name="Howarth C."/>
            <person name="Jen D."/>
            <person name="Larson L."/>
            <person name="Lewis B."/>
            <person name="Mehta T."/>
            <person name="Park D."/>
            <person name="Pearson M."/>
            <person name="Richards J."/>
            <person name="Roberts A."/>
            <person name="Saif S."/>
            <person name="Shea T.D."/>
            <person name="Shenoy N."/>
            <person name="Sisk P."/>
            <person name="Stolte C."/>
            <person name="Sykes S.N."/>
            <person name="Thomson T."/>
            <person name="Walk T."/>
            <person name="White J."/>
            <person name="Yandava C."/>
            <person name="Straight P."/>
            <person name="Clardy J."/>
            <person name="Hung D."/>
            <person name="Kolter R."/>
            <person name="Mekalanos J."/>
            <person name="Walker S."/>
            <person name="Walsh C.T."/>
            <person name="Wieland-Brown L.C."/>
            <person name="Haas B."/>
            <person name="Nusbaum C."/>
            <person name="Birren B."/>
        </authorList>
    </citation>
    <scope>NUCLEOTIDE SEQUENCE [LARGE SCALE GENOMIC DNA]</scope>
    <source>
        <strain evidence="2 3">ATCC 53653</strain>
    </source>
</reference>
<evidence type="ECO:0000313" key="3">
    <source>
        <dbReference type="Proteomes" id="UP000003963"/>
    </source>
</evidence>
<gene>
    <name evidence="2" type="ORF">SSOG_01931</name>
</gene>
<accession>D9WTX1</accession>
<organism evidence="2 3">
    <name type="scientific">Streptomyces himastatinicus ATCC 53653</name>
    <dbReference type="NCBI Taxonomy" id="457427"/>
    <lineage>
        <taxon>Bacteria</taxon>
        <taxon>Bacillati</taxon>
        <taxon>Actinomycetota</taxon>
        <taxon>Actinomycetes</taxon>
        <taxon>Kitasatosporales</taxon>
        <taxon>Streptomycetaceae</taxon>
        <taxon>Streptomyces</taxon>
        <taxon>Streptomyces violaceusniger group</taxon>
    </lineage>
</organism>
<feature type="region of interest" description="Disordered" evidence="1">
    <location>
        <begin position="1"/>
        <end position="27"/>
    </location>
</feature>
<name>D9WTX1_9ACTN</name>
<dbReference type="Proteomes" id="UP000003963">
    <property type="component" value="Unassembled WGS sequence"/>
</dbReference>
<feature type="region of interest" description="Disordered" evidence="1">
    <location>
        <begin position="130"/>
        <end position="174"/>
    </location>
</feature>
<protein>
    <submittedName>
        <fullName evidence="2">Uncharacterized protein</fullName>
    </submittedName>
</protein>
<dbReference type="EMBL" id="GG657754">
    <property type="protein sequence ID" value="EFL22219.1"/>
    <property type="molecule type" value="Genomic_DNA"/>
</dbReference>
<evidence type="ECO:0000313" key="2">
    <source>
        <dbReference type="EMBL" id="EFL22219.1"/>
    </source>
</evidence>
<dbReference type="HOGENOM" id="CLU_1539178_0_0_11"/>